<keyword evidence="4 6" id="KW-1133">Transmembrane helix</keyword>
<evidence type="ECO:0000256" key="5">
    <source>
        <dbReference type="ARBA" id="ARBA00023136"/>
    </source>
</evidence>
<evidence type="ECO:0000256" key="1">
    <source>
        <dbReference type="ARBA" id="ARBA00004651"/>
    </source>
</evidence>
<proteinExistence type="predicted"/>
<dbReference type="GO" id="GO:0005886">
    <property type="term" value="C:plasma membrane"/>
    <property type="evidence" value="ECO:0007669"/>
    <property type="project" value="UniProtKB-SubCell"/>
</dbReference>
<keyword evidence="9" id="KW-1185">Reference proteome</keyword>
<feature type="transmembrane region" description="Helical" evidence="6">
    <location>
        <begin position="46"/>
        <end position="62"/>
    </location>
</feature>
<evidence type="ECO:0000259" key="7">
    <source>
        <dbReference type="Pfam" id="PF06271"/>
    </source>
</evidence>
<evidence type="ECO:0000256" key="6">
    <source>
        <dbReference type="SAM" id="Phobius"/>
    </source>
</evidence>
<feature type="transmembrane region" description="Helical" evidence="6">
    <location>
        <begin position="12"/>
        <end position="34"/>
    </location>
</feature>
<evidence type="ECO:0000313" key="9">
    <source>
        <dbReference type="Proteomes" id="UP000680067"/>
    </source>
</evidence>
<dbReference type="EMBL" id="JAGSPN010000001">
    <property type="protein sequence ID" value="MBR7780563.1"/>
    <property type="molecule type" value="Genomic_DNA"/>
</dbReference>
<dbReference type="RefSeq" id="WP_212685971.1">
    <property type="nucleotide sequence ID" value="NZ_JAGSPN010000001.1"/>
</dbReference>
<dbReference type="Proteomes" id="UP000680067">
    <property type="component" value="Unassembled WGS sequence"/>
</dbReference>
<keyword evidence="3 6" id="KW-0812">Transmembrane</keyword>
<name>A0A941I651_9BURK</name>
<accession>A0A941I651</accession>
<feature type="transmembrane region" description="Helical" evidence="6">
    <location>
        <begin position="118"/>
        <end position="139"/>
    </location>
</feature>
<reference evidence="8" key="1">
    <citation type="submission" date="2021-04" db="EMBL/GenBank/DDBJ databases">
        <title>novel species isolated from subtropical streams in China.</title>
        <authorList>
            <person name="Lu H."/>
        </authorList>
    </citation>
    <scope>NUCLEOTIDE SEQUENCE</scope>
    <source>
        <strain evidence="8">LFS511W</strain>
    </source>
</reference>
<dbReference type="InterPro" id="IPR010432">
    <property type="entry name" value="RDD"/>
</dbReference>
<gene>
    <name evidence="8" type="ORF">KDM89_00290</name>
</gene>
<evidence type="ECO:0000256" key="4">
    <source>
        <dbReference type="ARBA" id="ARBA00022989"/>
    </source>
</evidence>
<organism evidence="8 9">
    <name type="scientific">Undibacterium luofuense</name>
    <dbReference type="NCBI Taxonomy" id="2828733"/>
    <lineage>
        <taxon>Bacteria</taxon>
        <taxon>Pseudomonadati</taxon>
        <taxon>Pseudomonadota</taxon>
        <taxon>Betaproteobacteria</taxon>
        <taxon>Burkholderiales</taxon>
        <taxon>Oxalobacteraceae</taxon>
        <taxon>Undibacterium</taxon>
    </lineage>
</organism>
<sequence>MATAPAFPIPAVWLRLPAFAVDLLLLYLLGWLLCRIPGVAFDQLGALARVAGFTAACLYFALTEALTGCSPGQRLFGLRCVSADGSPLRTGQSFLRACLFGLPWFCSGFQLPLPGDAFAARLMQGLTLAGLGANVYLWLLNRPAHRGYHEILSNTVVVRRVADTPCLTLPAFSGRHMKVLAGWLLLSGAAPFLLRWDSSELPETSVSRAQQVMLDFSQVRYAGISEGTGVRPSRQTDRLTLKVILKENRVLSSGLALKLAKAVVARVPEMAYRDLVEVELIYGTDLGIYSRYDRELYYFDAHLLLQTPAQ</sequence>
<protein>
    <submittedName>
        <fullName evidence="8">RDD family protein</fullName>
    </submittedName>
</protein>
<keyword evidence="5 6" id="KW-0472">Membrane</keyword>
<comment type="subcellular location">
    <subcellularLocation>
        <location evidence="1">Cell membrane</location>
        <topology evidence="1">Multi-pass membrane protein</topology>
    </subcellularLocation>
</comment>
<feature type="domain" description="RDD" evidence="7">
    <location>
        <begin position="10"/>
        <end position="152"/>
    </location>
</feature>
<keyword evidence="2" id="KW-1003">Cell membrane</keyword>
<dbReference type="Pfam" id="PF06271">
    <property type="entry name" value="RDD"/>
    <property type="match status" value="1"/>
</dbReference>
<comment type="caution">
    <text evidence="8">The sequence shown here is derived from an EMBL/GenBank/DDBJ whole genome shotgun (WGS) entry which is preliminary data.</text>
</comment>
<evidence type="ECO:0000313" key="8">
    <source>
        <dbReference type="EMBL" id="MBR7780563.1"/>
    </source>
</evidence>
<dbReference type="AlphaFoldDB" id="A0A941I651"/>
<evidence type="ECO:0000256" key="2">
    <source>
        <dbReference type="ARBA" id="ARBA00022475"/>
    </source>
</evidence>
<dbReference type="PANTHER" id="PTHR36115">
    <property type="entry name" value="PROLINE-RICH ANTIGEN HOMOLOG-RELATED"/>
    <property type="match status" value="1"/>
</dbReference>
<dbReference type="InterPro" id="IPR051791">
    <property type="entry name" value="Pra-immunoreactive"/>
</dbReference>
<evidence type="ECO:0000256" key="3">
    <source>
        <dbReference type="ARBA" id="ARBA00022692"/>
    </source>
</evidence>